<dbReference type="EMBL" id="PHEX01000005">
    <property type="protein sequence ID" value="PKQ28789.1"/>
    <property type="molecule type" value="Genomic_DNA"/>
</dbReference>
<dbReference type="PROSITE" id="PS51257">
    <property type="entry name" value="PROKAR_LIPOPROTEIN"/>
    <property type="match status" value="1"/>
</dbReference>
<evidence type="ECO:0000313" key="3">
    <source>
        <dbReference type="Proteomes" id="UP000233654"/>
    </source>
</evidence>
<dbReference type="Proteomes" id="UP000233654">
    <property type="component" value="Unassembled WGS sequence"/>
</dbReference>
<protein>
    <recommendedName>
        <fullName evidence="4">Lipoprotein</fullName>
    </recommendedName>
</protein>
<dbReference type="AlphaFoldDB" id="A0A2N3G7V3"/>
<sequence length="199" mass="22033">MRKNRIPLLITAALLAAALFAGTLAGCGGDEGKARKYIESAQEKSKKIMLVEKKLRKKGEEFLKFLAALPPNITPDIAATVKKFFGDTVDLVEAISAAAQDTRVEYNNILDLNGVMEFKKYAHNRIDLIDLIKRQAELTKQIAAVYEMTVDQAMNGQTIDEALVQKQSVPLSEERDKITGQIKELNEEAADLAEKLNID</sequence>
<feature type="chain" id="PRO_5039317738" description="Lipoprotein" evidence="1">
    <location>
        <begin position="26"/>
        <end position="199"/>
    </location>
</feature>
<evidence type="ECO:0000313" key="2">
    <source>
        <dbReference type="EMBL" id="PKQ28789.1"/>
    </source>
</evidence>
<proteinExistence type="predicted"/>
<evidence type="ECO:0008006" key="4">
    <source>
        <dbReference type="Google" id="ProtNLM"/>
    </source>
</evidence>
<feature type="signal peptide" evidence="1">
    <location>
        <begin position="1"/>
        <end position="25"/>
    </location>
</feature>
<evidence type="ECO:0000256" key="1">
    <source>
        <dbReference type="SAM" id="SignalP"/>
    </source>
</evidence>
<organism evidence="2 3">
    <name type="scientific">Candidatus Anoxymicrobium japonicum</name>
    <dbReference type="NCBI Taxonomy" id="2013648"/>
    <lineage>
        <taxon>Bacteria</taxon>
        <taxon>Bacillati</taxon>
        <taxon>Actinomycetota</taxon>
        <taxon>Candidatus Geothermincolia</taxon>
        <taxon>Candidatus Geothermincolales</taxon>
        <taxon>Candidatus Anoxymicrobiaceae</taxon>
        <taxon>Candidatus Anoxymicrobium</taxon>
    </lineage>
</organism>
<keyword evidence="1" id="KW-0732">Signal</keyword>
<name>A0A2N3G7V3_9ACTN</name>
<reference evidence="2 3" key="1">
    <citation type="journal article" date="2017" name="ISME J.">
        <title>Potential for microbial H2 and metal transformations associated with novel bacteria and archaea in deep terrestrial subsurface sediments.</title>
        <authorList>
            <person name="Hernsdorf A.W."/>
            <person name="Amano Y."/>
            <person name="Miyakawa K."/>
            <person name="Ise K."/>
            <person name="Suzuki Y."/>
            <person name="Anantharaman K."/>
            <person name="Probst A."/>
            <person name="Burstein D."/>
            <person name="Thomas B.C."/>
            <person name="Banfield J.F."/>
        </authorList>
    </citation>
    <scope>NUCLEOTIDE SEQUENCE [LARGE SCALE GENOMIC DNA]</scope>
    <source>
        <strain evidence="2">HGW-Actinobacteria-3</strain>
    </source>
</reference>
<comment type="caution">
    <text evidence="2">The sequence shown here is derived from an EMBL/GenBank/DDBJ whole genome shotgun (WGS) entry which is preliminary data.</text>
</comment>
<accession>A0A2N3G7V3</accession>
<gene>
    <name evidence="2" type="ORF">CVT63_01040</name>
</gene>